<accession>A0A1Y5Q2Y2</accession>
<proteinExistence type="predicted"/>
<dbReference type="EMBL" id="FLTS01000001">
    <property type="protein sequence ID" value="SBV35256.1"/>
    <property type="molecule type" value="Genomic_DNA"/>
</dbReference>
<dbReference type="AlphaFoldDB" id="A0A1Y5Q2Y2"/>
<name>A0A1Y5Q2Y2_9GAMM</name>
<sequence length="29" mass="3368">MSTLVRPETSMIRMTVPLRLLLATFLMMD</sequence>
<protein>
    <submittedName>
        <fullName evidence="1">Uncharacterized protein</fullName>
    </submittedName>
</protein>
<reference evidence="1" key="1">
    <citation type="submission" date="2016-03" db="EMBL/GenBank/DDBJ databases">
        <authorList>
            <person name="Ploux O."/>
        </authorList>
    </citation>
    <scope>NUCLEOTIDE SEQUENCE</scope>
    <source>
        <strain evidence="1">UC10</strain>
    </source>
</reference>
<evidence type="ECO:0000313" key="1">
    <source>
        <dbReference type="EMBL" id="SBV35256.1"/>
    </source>
</evidence>
<gene>
    <name evidence="1" type="ORF">STPYR_10186</name>
</gene>
<organism evidence="1">
    <name type="scientific">uncultured Stenotrophomonas sp</name>
    <dbReference type="NCBI Taxonomy" id="165438"/>
    <lineage>
        <taxon>Bacteria</taxon>
        <taxon>Pseudomonadati</taxon>
        <taxon>Pseudomonadota</taxon>
        <taxon>Gammaproteobacteria</taxon>
        <taxon>Lysobacterales</taxon>
        <taxon>Lysobacteraceae</taxon>
        <taxon>Stenotrophomonas</taxon>
        <taxon>environmental samples</taxon>
    </lineage>
</organism>